<keyword evidence="7" id="KW-0411">Iron-sulfur</keyword>
<dbReference type="Gene3D" id="1.10.260.50">
    <property type="match status" value="1"/>
</dbReference>
<dbReference type="GO" id="GO:0051536">
    <property type="term" value="F:iron-sulfur cluster binding"/>
    <property type="evidence" value="ECO:0007669"/>
    <property type="project" value="UniProtKB-KW"/>
</dbReference>
<evidence type="ECO:0000313" key="10">
    <source>
        <dbReference type="EMBL" id="KRM91659.1"/>
    </source>
</evidence>
<keyword evidence="5" id="KW-0663">Pyridoxal phosphate</keyword>
<evidence type="ECO:0000256" key="7">
    <source>
        <dbReference type="ARBA" id="ARBA00023014"/>
    </source>
</evidence>
<dbReference type="InterPro" id="IPR000192">
    <property type="entry name" value="Aminotrans_V_dom"/>
</dbReference>
<evidence type="ECO:0000313" key="11">
    <source>
        <dbReference type="Proteomes" id="UP000051586"/>
    </source>
</evidence>
<protein>
    <submittedName>
        <fullName evidence="10">Cysteine desulfurase</fullName>
    </submittedName>
</protein>
<dbReference type="SUPFAM" id="SSF53383">
    <property type="entry name" value="PLP-dependent transferases"/>
    <property type="match status" value="1"/>
</dbReference>
<dbReference type="InterPro" id="IPR015421">
    <property type="entry name" value="PyrdxlP-dep_Trfase_major"/>
</dbReference>
<evidence type="ECO:0000256" key="5">
    <source>
        <dbReference type="ARBA" id="ARBA00022898"/>
    </source>
</evidence>
<keyword evidence="6" id="KW-0408">Iron</keyword>
<dbReference type="AlphaFoldDB" id="A0A0R2CTR3"/>
<dbReference type="PANTHER" id="PTHR11601:SF34">
    <property type="entry name" value="CYSTEINE DESULFURASE"/>
    <property type="match status" value="1"/>
</dbReference>
<dbReference type="Proteomes" id="UP000051586">
    <property type="component" value="Unassembled WGS sequence"/>
</dbReference>
<evidence type="ECO:0000259" key="9">
    <source>
        <dbReference type="Pfam" id="PF00266"/>
    </source>
</evidence>
<evidence type="ECO:0000256" key="1">
    <source>
        <dbReference type="ARBA" id="ARBA00001933"/>
    </source>
</evidence>
<evidence type="ECO:0000256" key="8">
    <source>
        <dbReference type="ARBA" id="ARBA00050776"/>
    </source>
</evidence>
<comment type="similarity">
    <text evidence="2">Belongs to the class-V pyridoxal-phosphate-dependent aminotransferase family. NifS/IscS subfamily.</text>
</comment>
<dbReference type="NCBIfam" id="NF002806">
    <property type="entry name" value="PRK02948.1"/>
    <property type="match status" value="1"/>
</dbReference>
<dbReference type="GO" id="GO:0046872">
    <property type="term" value="F:metal ion binding"/>
    <property type="evidence" value="ECO:0007669"/>
    <property type="project" value="UniProtKB-KW"/>
</dbReference>
<proteinExistence type="inferred from homology"/>
<dbReference type="RefSeq" id="WP_056961615.1">
    <property type="nucleotide sequence ID" value="NZ_AYZI01000004.1"/>
</dbReference>
<evidence type="ECO:0000256" key="2">
    <source>
        <dbReference type="ARBA" id="ARBA00006490"/>
    </source>
</evidence>
<dbReference type="STRING" id="1423745.GCA_001311215_01312"/>
<dbReference type="PIRSF" id="PIRSF005572">
    <property type="entry name" value="NifS"/>
    <property type="match status" value="1"/>
</dbReference>
<keyword evidence="4" id="KW-0479">Metal-binding</keyword>
<keyword evidence="3" id="KW-0808">Transferase</keyword>
<dbReference type="GO" id="GO:0031071">
    <property type="term" value="F:cysteine desulfurase activity"/>
    <property type="evidence" value="ECO:0007669"/>
    <property type="project" value="UniProtKB-EC"/>
</dbReference>
<dbReference type="Gene3D" id="3.40.640.10">
    <property type="entry name" value="Type I PLP-dependent aspartate aminotransferase-like (Major domain)"/>
    <property type="match status" value="1"/>
</dbReference>
<sequence>MEEVYLDNAATTPISSAVLAELTDRYQHVFGNASTLYGLGRAANQVLEQARHTMATSIHADDEEIVFTSGGTESDNTAIIKTAEARQALGNHLITTAVEHEAVLKSMAYLEERGFRVTYLPVDETGQLSLADLENALDDETILVSIMSVNNEVGTRMPIHEIGERLKNHQAWFHTDAVQAYGLEDIDVKRDHIDMLSTSAHKINGPKLLGFLYRQKDLQFSSYLLGGDQEDKRRAGTENVPAIAGFATAVAALDASERTQRAERFQAFKLQILQQFKKHQIEVKVNGTLDQHTSPHILSLWFQGISTYVLQNNLDLEGIAVSGGSACTAGNLAPSHVLTALFGKQSPRLEESIRLSFGQATTSSEIEIFTTAVIKIIRRLAARRS</sequence>
<organism evidence="10 11">
    <name type="scientific">Fructilactobacillus florum DSM 22689 = JCM 16035</name>
    <dbReference type="NCBI Taxonomy" id="1423745"/>
    <lineage>
        <taxon>Bacteria</taxon>
        <taxon>Bacillati</taxon>
        <taxon>Bacillota</taxon>
        <taxon>Bacilli</taxon>
        <taxon>Lactobacillales</taxon>
        <taxon>Lactobacillaceae</taxon>
        <taxon>Fructilactobacillus</taxon>
    </lineage>
</organism>
<evidence type="ECO:0000256" key="3">
    <source>
        <dbReference type="ARBA" id="ARBA00022679"/>
    </source>
</evidence>
<dbReference type="PANTHER" id="PTHR11601">
    <property type="entry name" value="CYSTEINE DESULFURYLASE FAMILY MEMBER"/>
    <property type="match status" value="1"/>
</dbReference>
<dbReference type="PATRIC" id="fig|1423745.4.peg.845"/>
<comment type="catalytic activity">
    <reaction evidence="8">
        <text>(sulfur carrier)-H + L-cysteine = (sulfur carrier)-SH + L-alanine</text>
        <dbReference type="Rhea" id="RHEA:43892"/>
        <dbReference type="Rhea" id="RHEA-COMP:14737"/>
        <dbReference type="Rhea" id="RHEA-COMP:14739"/>
        <dbReference type="ChEBI" id="CHEBI:29917"/>
        <dbReference type="ChEBI" id="CHEBI:35235"/>
        <dbReference type="ChEBI" id="CHEBI:57972"/>
        <dbReference type="ChEBI" id="CHEBI:64428"/>
        <dbReference type="EC" id="2.8.1.7"/>
    </reaction>
</comment>
<reference evidence="10 11" key="1">
    <citation type="journal article" date="2015" name="Genome Announc.">
        <title>Expanding the biotechnology potential of lactobacilli through comparative genomics of 213 strains and associated genera.</title>
        <authorList>
            <person name="Sun Z."/>
            <person name="Harris H.M."/>
            <person name="McCann A."/>
            <person name="Guo C."/>
            <person name="Argimon S."/>
            <person name="Zhang W."/>
            <person name="Yang X."/>
            <person name="Jeffery I.B."/>
            <person name="Cooney J.C."/>
            <person name="Kagawa T.F."/>
            <person name="Liu W."/>
            <person name="Song Y."/>
            <person name="Salvetti E."/>
            <person name="Wrobel A."/>
            <person name="Rasinkangas P."/>
            <person name="Parkhill J."/>
            <person name="Rea M.C."/>
            <person name="O'Sullivan O."/>
            <person name="Ritari J."/>
            <person name="Douillard F.P."/>
            <person name="Paul Ross R."/>
            <person name="Yang R."/>
            <person name="Briner A.E."/>
            <person name="Felis G.E."/>
            <person name="de Vos W.M."/>
            <person name="Barrangou R."/>
            <person name="Klaenhammer T.R."/>
            <person name="Caufield P.W."/>
            <person name="Cui Y."/>
            <person name="Zhang H."/>
            <person name="O'Toole P.W."/>
        </authorList>
    </citation>
    <scope>NUCLEOTIDE SEQUENCE [LARGE SCALE GENOMIC DNA]</scope>
    <source>
        <strain evidence="10 11">DSM 22689</strain>
    </source>
</reference>
<dbReference type="Gene3D" id="3.90.1150.10">
    <property type="entry name" value="Aspartate Aminotransferase, domain 1"/>
    <property type="match status" value="1"/>
</dbReference>
<dbReference type="Pfam" id="PF00266">
    <property type="entry name" value="Aminotran_5"/>
    <property type="match status" value="1"/>
</dbReference>
<feature type="domain" description="Aminotransferase class V" evidence="9">
    <location>
        <begin position="4"/>
        <end position="369"/>
    </location>
</feature>
<comment type="caution">
    <text evidence="10">The sequence shown here is derived from an EMBL/GenBank/DDBJ whole genome shotgun (WGS) entry which is preliminary data.</text>
</comment>
<accession>A0A0R2CTR3</accession>
<dbReference type="InterPro" id="IPR015424">
    <property type="entry name" value="PyrdxlP-dep_Trfase"/>
</dbReference>
<evidence type="ECO:0000256" key="4">
    <source>
        <dbReference type="ARBA" id="ARBA00022723"/>
    </source>
</evidence>
<evidence type="ECO:0000256" key="6">
    <source>
        <dbReference type="ARBA" id="ARBA00023004"/>
    </source>
</evidence>
<dbReference type="InterPro" id="IPR016454">
    <property type="entry name" value="Cysteine_dSase"/>
</dbReference>
<dbReference type="InterPro" id="IPR015422">
    <property type="entry name" value="PyrdxlP-dep_Trfase_small"/>
</dbReference>
<comment type="cofactor">
    <cofactor evidence="1">
        <name>pyridoxal 5'-phosphate</name>
        <dbReference type="ChEBI" id="CHEBI:597326"/>
    </cofactor>
</comment>
<gene>
    <name evidence="10" type="ORF">FC87_GL000796</name>
</gene>
<name>A0A0R2CTR3_9LACO</name>
<dbReference type="EMBL" id="AYZI01000004">
    <property type="protein sequence ID" value="KRM91659.1"/>
    <property type="molecule type" value="Genomic_DNA"/>
</dbReference>